<dbReference type="InterPro" id="IPR039964">
    <property type="entry name" value="KIAA0040-like"/>
</dbReference>
<sequence length="124" mass="13907">MDFQSLNSSISTPSSTPDFQEPTTSTIDQITAFFQSIYTMLQNKHENGLYNSICLGVLLALPLLVLFISSIICCHYCCCRTKKINTLKPLPSKKKKKKNGEEDLWISSPQGKSIMLEKVPSFNV</sequence>
<accession>A0ABN9GQ17</accession>
<dbReference type="PANTHER" id="PTHR40382">
    <property type="match status" value="1"/>
</dbReference>
<evidence type="ECO:0000256" key="1">
    <source>
        <dbReference type="SAM" id="MobiDB-lite"/>
    </source>
</evidence>
<comment type="caution">
    <text evidence="3">The sequence shown here is derived from an EMBL/GenBank/DDBJ whole genome shotgun (WGS) entry which is preliminary data.</text>
</comment>
<feature type="region of interest" description="Disordered" evidence="1">
    <location>
        <begin position="1"/>
        <end position="22"/>
    </location>
</feature>
<dbReference type="PANTHER" id="PTHR40382:SF1">
    <property type="entry name" value="RIKEN CDNA 4930523C07 GENE"/>
    <property type="match status" value="1"/>
</dbReference>
<evidence type="ECO:0008006" key="5">
    <source>
        <dbReference type="Google" id="ProtNLM"/>
    </source>
</evidence>
<feature type="transmembrane region" description="Helical" evidence="2">
    <location>
        <begin position="49"/>
        <end position="72"/>
    </location>
</feature>
<feature type="compositionally biased region" description="Low complexity" evidence="1">
    <location>
        <begin position="8"/>
        <end position="17"/>
    </location>
</feature>
<keyword evidence="2" id="KW-0472">Membrane</keyword>
<organism evidence="3 4">
    <name type="scientific">Staurois parvus</name>
    <dbReference type="NCBI Taxonomy" id="386267"/>
    <lineage>
        <taxon>Eukaryota</taxon>
        <taxon>Metazoa</taxon>
        <taxon>Chordata</taxon>
        <taxon>Craniata</taxon>
        <taxon>Vertebrata</taxon>
        <taxon>Euteleostomi</taxon>
        <taxon>Amphibia</taxon>
        <taxon>Batrachia</taxon>
        <taxon>Anura</taxon>
        <taxon>Neobatrachia</taxon>
        <taxon>Ranoidea</taxon>
        <taxon>Ranidae</taxon>
        <taxon>Staurois</taxon>
    </lineage>
</organism>
<gene>
    <name evidence="3" type="ORF">SPARVUS_LOCUS14574101</name>
</gene>
<name>A0ABN9GQ17_9NEOB</name>
<reference evidence="3" key="1">
    <citation type="submission" date="2023-05" db="EMBL/GenBank/DDBJ databases">
        <authorList>
            <person name="Stuckert A."/>
        </authorList>
    </citation>
    <scope>NUCLEOTIDE SEQUENCE</scope>
</reference>
<keyword evidence="4" id="KW-1185">Reference proteome</keyword>
<evidence type="ECO:0000313" key="3">
    <source>
        <dbReference type="EMBL" id="CAI9611547.1"/>
    </source>
</evidence>
<dbReference type="Proteomes" id="UP001162483">
    <property type="component" value="Unassembled WGS sequence"/>
</dbReference>
<protein>
    <recommendedName>
        <fullName evidence="5">KIAA0040</fullName>
    </recommendedName>
</protein>
<keyword evidence="2" id="KW-0812">Transmembrane</keyword>
<evidence type="ECO:0000256" key="2">
    <source>
        <dbReference type="SAM" id="Phobius"/>
    </source>
</evidence>
<proteinExistence type="predicted"/>
<evidence type="ECO:0000313" key="4">
    <source>
        <dbReference type="Proteomes" id="UP001162483"/>
    </source>
</evidence>
<dbReference type="EMBL" id="CATNWA010019141">
    <property type="protein sequence ID" value="CAI9611547.1"/>
    <property type="molecule type" value="Genomic_DNA"/>
</dbReference>
<keyword evidence="2" id="KW-1133">Transmembrane helix</keyword>